<sequence>MRFPVATAAVALVLATLPVTAQAAPSGCVWTPTALPMHDGIKRERVVGMSPDGSVAVGDGTEDGTLETRLRGLLWFGSTLVEMPNGGWGDTVDNGPNDVNNSGVVAGYTYDNDNGLSRPYRYRDGHYEWLPVPAGLDGIATDINEAGDIAGWLLDSRGVTSTILWRAGQPSVIIGAGQPIGLDDAGRVVTDQGLIWSPDGSTRTIKQRRDAKPRKYANGRVIGQTRAGREELVEWNLDGVVTRVLPGGRLAEGINGSGVVAGSYQEPGGKSGWAIWSGGSVQFIDGYAGGITENGIAFGENVIAGVSRAVVFHCR</sequence>
<gene>
    <name evidence="2" type="ORF">FKR81_30590</name>
</gene>
<feature type="chain" id="PRO_5022073621" evidence="1">
    <location>
        <begin position="24"/>
        <end position="315"/>
    </location>
</feature>
<evidence type="ECO:0000313" key="3">
    <source>
        <dbReference type="Proteomes" id="UP000316639"/>
    </source>
</evidence>
<proteinExistence type="predicted"/>
<reference evidence="2 3" key="1">
    <citation type="submission" date="2019-07" db="EMBL/GenBank/DDBJ databases">
        <title>Lentzea xizangensis sp. nov., isolated from Qinghai-Tibetan Plateau Soils.</title>
        <authorList>
            <person name="Huang J."/>
        </authorList>
    </citation>
    <scope>NUCLEOTIDE SEQUENCE [LARGE SCALE GENOMIC DNA]</scope>
    <source>
        <strain evidence="2 3">FXJ1.1311</strain>
    </source>
</reference>
<name>A0A563EN32_9PSEU</name>
<keyword evidence="3" id="KW-1185">Reference proteome</keyword>
<evidence type="ECO:0000313" key="2">
    <source>
        <dbReference type="EMBL" id="TWP48014.1"/>
    </source>
</evidence>
<keyword evidence="1" id="KW-0732">Signal</keyword>
<accession>A0A563EN32</accession>
<feature type="signal peptide" evidence="1">
    <location>
        <begin position="1"/>
        <end position="23"/>
    </location>
</feature>
<dbReference type="Proteomes" id="UP000316639">
    <property type="component" value="Unassembled WGS sequence"/>
</dbReference>
<organism evidence="2 3">
    <name type="scientific">Lentzea tibetensis</name>
    <dbReference type="NCBI Taxonomy" id="2591470"/>
    <lineage>
        <taxon>Bacteria</taxon>
        <taxon>Bacillati</taxon>
        <taxon>Actinomycetota</taxon>
        <taxon>Actinomycetes</taxon>
        <taxon>Pseudonocardiales</taxon>
        <taxon>Pseudonocardiaceae</taxon>
        <taxon>Lentzea</taxon>
    </lineage>
</organism>
<protein>
    <submittedName>
        <fullName evidence="2">Uncharacterized protein</fullName>
    </submittedName>
</protein>
<evidence type="ECO:0000256" key="1">
    <source>
        <dbReference type="SAM" id="SignalP"/>
    </source>
</evidence>
<dbReference type="AlphaFoldDB" id="A0A563EN32"/>
<dbReference type="OrthoDB" id="4190625at2"/>
<dbReference type="RefSeq" id="WP_146357142.1">
    <property type="nucleotide sequence ID" value="NZ_VOBR01000023.1"/>
</dbReference>
<dbReference type="EMBL" id="VOBR01000023">
    <property type="protein sequence ID" value="TWP48014.1"/>
    <property type="molecule type" value="Genomic_DNA"/>
</dbReference>
<comment type="caution">
    <text evidence="2">The sequence shown here is derived from an EMBL/GenBank/DDBJ whole genome shotgun (WGS) entry which is preliminary data.</text>
</comment>